<keyword evidence="12" id="KW-1185">Reference proteome</keyword>
<dbReference type="InterPro" id="IPR043132">
    <property type="entry name" value="BCAT-like_C"/>
</dbReference>
<dbReference type="GO" id="GO:0008652">
    <property type="term" value="P:amino acid biosynthetic process"/>
    <property type="evidence" value="ECO:0007669"/>
    <property type="project" value="UniProtKB-ARBA"/>
</dbReference>
<comment type="pathway">
    <text evidence="3">Amino-acid biosynthesis; L-valine biosynthesis; L-valine from pyruvate: step 4/4.</text>
</comment>
<dbReference type="EC" id="2.6.1.42" evidence="6"/>
<gene>
    <name evidence="11" type="ORF">SAMN02745220_02656</name>
</gene>
<reference evidence="11 12" key="1">
    <citation type="submission" date="2016-12" db="EMBL/GenBank/DDBJ databases">
        <authorList>
            <person name="Song W.-J."/>
            <person name="Kurnit D.M."/>
        </authorList>
    </citation>
    <scope>NUCLEOTIDE SEQUENCE [LARGE SCALE GENOMIC DNA]</scope>
    <source>
        <strain evidence="11 12">DSM 18488</strain>
    </source>
</reference>
<evidence type="ECO:0000256" key="4">
    <source>
        <dbReference type="ARBA" id="ARBA00005072"/>
    </source>
</evidence>
<dbReference type="STRING" id="1121416.SAMN02745220_02656"/>
<sequence>MRRTVYINGSFVPEDEAKVSVFDRGFLFADGVYEVTAVLDGRLVDFDSHVDRLNRSLTGLGMTMDLNYAALLDLHRRLVSRNGLREGVVYLQVTRGEADRDFHYPVGVAQTLVMFTQEKHFSTETVKGLSVISVPDLRWQRRDIKTVQLLAASMAKMAAKEAGKDDAWLVEDGHVTEGTSSNAYIVTNDGTIVTRNLSTSILPGTTRAAVLRLATEQQLKIDERPFTLQEAQQAAEAFITSATAFVTPVVEIDGMAVADGRPGQIVGRLREIYIEESRKTAV</sequence>
<name>A0A1M7Y8T8_9BACT</name>
<dbReference type="OrthoDB" id="9805628at2"/>
<dbReference type="GO" id="GO:0004084">
    <property type="term" value="F:branched-chain-amino-acid transaminase activity"/>
    <property type="evidence" value="ECO:0007669"/>
    <property type="project" value="UniProtKB-EC"/>
</dbReference>
<dbReference type="SUPFAM" id="SSF56752">
    <property type="entry name" value="D-aminoacid aminotransferase-like PLP-dependent enzymes"/>
    <property type="match status" value="1"/>
</dbReference>
<dbReference type="NCBIfam" id="NF005209">
    <property type="entry name" value="PRK06680.1"/>
    <property type="match status" value="1"/>
</dbReference>
<evidence type="ECO:0000256" key="1">
    <source>
        <dbReference type="ARBA" id="ARBA00001933"/>
    </source>
</evidence>
<evidence type="ECO:0000313" key="11">
    <source>
        <dbReference type="EMBL" id="SHO49054.1"/>
    </source>
</evidence>
<dbReference type="Proteomes" id="UP000184603">
    <property type="component" value="Unassembled WGS sequence"/>
</dbReference>
<evidence type="ECO:0000256" key="8">
    <source>
        <dbReference type="ARBA" id="ARBA00048212"/>
    </source>
</evidence>
<dbReference type="InterPro" id="IPR050571">
    <property type="entry name" value="Class-IV_PLP-Dep_Aminotrnsfr"/>
</dbReference>
<protein>
    <recommendedName>
        <fullName evidence="6">branched-chain-amino-acid transaminase</fullName>
        <ecNumber evidence="6">2.6.1.42</ecNumber>
    </recommendedName>
</protein>
<evidence type="ECO:0000256" key="7">
    <source>
        <dbReference type="ARBA" id="ARBA00022898"/>
    </source>
</evidence>
<dbReference type="InterPro" id="IPR036038">
    <property type="entry name" value="Aminotransferase-like"/>
</dbReference>
<comment type="cofactor">
    <cofactor evidence="1">
        <name>pyridoxal 5'-phosphate</name>
        <dbReference type="ChEBI" id="CHEBI:597326"/>
    </cofactor>
</comment>
<comment type="pathway">
    <text evidence="2">Amino-acid biosynthesis; L-isoleucine biosynthesis; L-isoleucine from 2-oxobutanoate: step 4/4.</text>
</comment>
<comment type="catalytic activity">
    <reaction evidence="9">
        <text>L-isoleucine + 2-oxoglutarate = (S)-3-methyl-2-oxopentanoate + L-glutamate</text>
        <dbReference type="Rhea" id="RHEA:24801"/>
        <dbReference type="ChEBI" id="CHEBI:16810"/>
        <dbReference type="ChEBI" id="CHEBI:29985"/>
        <dbReference type="ChEBI" id="CHEBI:35146"/>
        <dbReference type="ChEBI" id="CHEBI:58045"/>
        <dbReference type="EC" id="2.6.1.42"/>
    </reaction>
</comment>
<dbReference type="InterPro" id="IPR043131">
    <property type="entry name" value="BCAT-like_N"/>
</dbReference>
<dbReference type="FunFam" id="3.20.10.10:FF:000002">
    <property type="entry name" value="D-alanine aminotransferase"/>
    <property type="match status" value="1"/>
</dbReference>
<comment type="catalytic activity">
    <reaction evidence="8">
        <text>L-valine + 2-oxoglutarate = 3-methyl-2-oxobutanoate + L-glutamate</text>
        <dbReference type="Rhea" id="RHEA:24813"/>
        <dbReference type="ChEBI" id="CHEBI:11851"/>
        <dbReference type="ChEBI" id="CHEBI:16810"/>
        <dbReference type="ChEBI" id="CHEBI:29985"/>
        <dbReference type="ChEBI" id="CHEBI:57762"/>
        <dbReference type="EC" id="2.6.1.42"/>
    </reaction>
</comment>
<dbReference type="GO" id="GO:0005829">
    <property type="term" value="C:cytosol"/>
    <property type="evidence" value="ECO:0007669"/>
    <property type="project" value="TreeGrafter"/>
</dbReference>
<dbReference type="Pfam" id="PF01063">
    <property type="entry name" value="Aminotran_4"/>
    <property type="match status" value="1"/>
</dbReference>
<keyword evidence="7" id="KW-0663">Pyridoxal phosphate</keyword>
<evidence type="ECO:0000256" key="5">
    <source>
        <dbReference type="ARBA" id="ARBA00009320"/>
    </source>
</evidence>
<dbReference type="CDD" id="cd01558">
    <property type="entry name" value="D-AAT_like"/>
    <property type="match status" value="1"/>
</dbReference>
<comment type="similarity">
    <text evidence="5">Belongs to the class-IV pyridoxal-phosphate-dependent aminotransferase family.</text>
</comment>
<dbReference type="PANTHER" id="PTHR42743:SF11">
    <property type="entry name" value="AMINODEOXYCHORISMATE LYASE"/>
    <property type="match status" value="1"/>
</dbReference>
<dbReference type="InterPro" id="IPR001544">
    <property type="entry name" value="Aminotrans_IV"/>
</dbReference>
<organism evidence="11 12">
    <name type="scientific">Desulfopila aestuarii DSM 18488</name>
    <dbReference type="NCBI Taxonomy" id="1121416"/>
    <lineage>
        <taxon>Bacteria</taxon>
        <taxon>Pseudomonadati</taxon>
        <taxon>Thermodesulfobacteriota</taxon>
        <taxon>Desulfobulbia</taxon>
        <taxon>Desulfobulbales</taxon>
        <taxon>Desulfocapsaceae</taxon>
        <taxon>Desulfopila</taxon>
    </lineage>
</organism>
<evidence type="ECO:0000256" key="10">
    <source>
        <dbReference type="ARBA" id="ARBA00049229"/>
    </source>
</evidence>
<evidence type="ECO:0000256" key="6">
    <source>
        <dbReference type="ARBA" id="ARBA00013053"/>
    </source>
</evidence>
<dbReference type="EMBL" id="FRFE01000012">
    <property type="protein sequence ID" value="SHO49054.1"/>
    <property type="molecule type" value="Genomic_DNA"/>
</dbReference>
<evidence type="ECO:0000256" key="9">
    <source>
        <dbReference type="ARBA" id="ARBA00048798"/>
    </source>
</evidence>
<dbReference type="GO" id="GO:0046394">
    <property type="term" value="P:carboxylic acid biosynthetic process"/>
    <property type="evidence" value="ECO:0007669"/>
    <property type="project" value="UniProtKB-ARBA"/>
</dbReference>
<dbReference type="Gene3D" id="3.30.470.10">
    <property type="match status" value="1"/>
</dbReference>
<dbReference type="Gene3D" id="3.20.10.10">
    <property type="entry name" value="D-amino Acid Aminotransferase, subunit A, domain 2"/>
    <property type="match status" value="1"/>
</dbReference>
<evidence type="ECO:0000256" key="3">
    <source>
        <dbReference type="ARBA" id="ARBA00004931"/>
    </source>
</evidence>
<dbReference type="AlphaFoldDB" id="A0A1M7Y8T8"/>
<dbReference type="PANTHER" id="PTHR42743">
    <property type="entry name" value="AMINO-ACID AMINOTRANSFERASE"/>
    <property type="match status" value="1"/>
</dbReference>
<comment type="pathway">
    <text evidence="4">Amino-acid biosynthesis; L-leucine biosynthesis; L-leucine from 3-methyl-2-oxobutanoate: step 4/4.</text>
</comment>
<evidence type="ECO:0000313" key="12">
    <source>
        <dbReference type="Proteomes" id="UP000184603"/>
    </source>
</evidence>
<dbReference type="RefSeq" id="WP_073613941.1">
    <property type="nucleotide sequence ID" value="NZ_FRFE01000012.1"/>
</dbReference>
<comment type="catalytic activity">
    <reaction evidence="10">
        <text>L-leucine + 2-oxoglutarate = 4-methyl-2-oxopentanoate + L-glutamate</text>
        <dbReference type="Rhea" id="RHEA:18321"/>
        <dbReference type="ChEBI" id="CHEBI:16810"/>
        <dbReference type="ChEBI" id="CHEBI:17865"/>
        <dbReference type="ChEBI" id="CHEBI:29985"/>
        <dbReference type="ChEBI" id="CHEBI:57427"/>
        <dbReference type="EC" id="2.6.1.42"/>
    </reaction>
</comment>
<accession>A0A1M7Y8T8</accession>
<evidence type="ECO:0000256" key="2">
    <source>
        <dbReference type="ARBA" id="ARBA00004824"/>
    </source>
</evidence>
<proteinExistence type="inferred from homology"/>